<evidence type="ECO:0000259" key="1">
    <source>
        <dbReference type="Pfam" id="PF06259"/>
    </source>
</evidence>
<dbReference type="InterPro" id="IPR029058">
    <property type="entry name" value="AB_hydrolase_fold"/>
</dbReference>
<accession>A0ABV9FT19</accession>
<dbReference type="SUPFAM" id="SSF53474">
    <property type="entry name" value="alpha/beta-Hydrolases"/>
    <property type="match status" value="1"/>
</dbReference>
<comment type="caution">
    <text evidence="2">The sequence shown here is derived from an EMBL/GenBank/DDBJ whole genome shotgun (WGS) entry which is preliminary data.</text>
</comment>
<dbReference type="InterPro" id="IPR010427">
    <property type="entry name" value="DUF1023"/>
</dbReference>
<dbReference type="Proteomes" id="UP001595914">
    <property type="component" value="Unassembled WGS sequence"/>
</dbReference>
<dbReference type="EMBL" id="JBHSFO010000004">
    <property type="protein sequence ID" value="MFC4604150.1"/>
    <property type="molecule type" value="Genomic_DNA"/>
</dbReference>
<organism evidence="2 3">
    <name type="scientific">Rhodococcus kronopolitis</name>
    <dbReference type="NCBI Taxonomy" id="1460226"/>
    <lineage>
        <taxon>Bacteria</taxon>
        <taxon>Bacillati</taxon>
        <taxon>Actinomycetota</taxon>
        <taxon>Actinomycetes</taxon>
        <taxon>Mycobacteriales</taxon>
        <taxon>Nocardiaceae</taxon>
        <taxon>Rhodococcus</taxon>
    </lineage>
</organism>
<dbReference type="InterPro" id="IPR036689">
    <property type="entry name" value="ESAT-6-like_sf"/>
</dbReference>
<keyword evidence="2" id="KW-0378">Hydrolase</keyword>
<evidence type="ECO:0000313" key="3">
    <source>
        <dbReference type="Proteomes" id="UP001595914"/>
    </source>
</evidence>
<name>A0ABV9FT19_9NOCA</name>
<dbReference type="GO" id="GO:0016787">
    <property type="term" value="F:hydrolase activity"/>
    <property type="evidence" value="ECO:0007669"/>
    <property type="project" value="UniProtKB-KW"/>
</dbReference>
<evidence type="ECO:0000313" key="2">
    <source>
        <dbReference type="EMBL" id="MFC4604150.1"/>
    </source>
</evidence>
<proteinExistence type="predicted"/>
<reference evidence="3" key="1">
    <citation type="journal article" date="2019" name="Int. J. Syst. Evol. Microbiol.">
        <title>The Global Catalogue of Microorganisms (GCM) 10K type strain sequencing project: providing services to taxonomists for standard genome sequencing and annotation.</title>
        <authorList>
            <consortium name="The Broad Institute Genomics Platform"/>
            <consortium name="The Broad Institute Genome Sequencing Center for Infectious Disease"/>
            <person name="Wu L."/>
            <person name="Ma J."/>
        </authorList>
    </citation>
    <scope>NUCLEOTIDE SEQUENCE [LARGE SCALE GENOMIC DNA]</scope>
    <source>
        <strain evidence="3">CCUG 54520</strain>
    </source>
</reference>
<feature type="domain" description="DUF1023" evidence="1">
    <location>
        <begin position="309"/>
        <end position="485"/>
    </location>
</feature>
<protein>
    <submittedName>
        <fullName evidence="2">Alpha/beta hydrolase</fullName>
    </submittedName>
</protein>
<dbReference type="RefSeq" id="WP_378416709.1">
    <property type="nucleotide sequence ID" value="NZ_JBHSFO010000004.1"/>
</dbReference>
<gene>
    <name evidence="2" type="ORF">ACFO6S_10685</name>
</gene>
<keyword evidence="3" id="KW-1185">Reference proteome</keyword>
<sequence>MTTLAHVRTWRPDALAAAGRAVAESSRAFAAAVAAVESRMDTAMGSWRGSAATAAAARVASELESAQRVSAAATAQAAAFAGAAAALGPARSAALTIADAAHAAGFHVADDGRVRAPTFVSGHPVADLLFQAQLSERARAFEARLVPALTTAVELDAHAGAALDAATARLADLRGGRATPARPAALQVPPAHGTAADNRKFWDSLTPGQQRKLVSERPDWVGDRDGLPAYARHAANVRRFADERARLVSERGRLRANLDGNLFGGAFTDDDAALWYTERKLADLDGIEAIVASNPDGLLLLLDLRSGERGMAAFAVGNPDTADHIAVTTPGLNTTVGDSLAGMVDEATELRSAAESKVAPRGETVACIAWLGYEPPQTTGPGGPVDVVRGLTEVAQPDRAAAGAVRLAGFYDGLSVASRRPDPHLTALGHSYGSLTTGLALQDPSPGQPVDDAVFYGSPGVNAGDESDLGLADGHAYVMEADGDRLVTAVGRTHLFGPDPGRSDFEQLAVHAGTGPDGVARDGAHSHGQYSQPGDNGELRMSGYNMAMIVAGLPELAVRR</sequence>
<dbReference type="Pfam" id="PF06259">
    <property type="entry name" value="Abhydrolase_8"/>
    <property type="match status" value="1"/>
</dbReference>
<dbReference type="SUPFAM" id="SSF140453">
    <property type="entry name" value="EsxAB dimer-like"/>
    <property type="match status" value="1"/>
</dbReference>